<feature type="transmembrane region" description="Helical" evidence="1">
    <location>
        <begin position="22"/>
        <end position="39"/>
    </location>
</feature>
<gene>
    <name evidence="2" type="ORF">CVIRNUC_003505</name>
</gene>
<comment type="caution">
    <text evidence="2">The sequence shown here is derived from an EMBL/GenBank/DDBJ whole genome shotgun (WGS) entry which is preliminary data.</text>
</comment>
<reference evidence="2 3" key="1">
    <citation type="submission" date="2023-10" db="EMBL/GenBank/DDBJ databases">
        <authorList>
            <person name="Maclean D."/>
            <person name="Macfadyen A."/>
        </authorList>
    </citation>
    <scope>NUCLEOTIDE SEQUENCE [LARGE SCALE GENOMIC DNA]</scope>
</reference>
<feature type="transmembrane region" description="Helical" evidence="1">
    <location>
        <begin position="74"/>
        <end position="91"/>
    </location>
</feature>
<organism evidence="2 3">
    <name type="scientific">Coccomyxa viridis</name>
    <dbReference type="NCBI Taxonomy" id="1274662"/>
    <lineage>
        <taxon>Eukaryota</taxon>
        <taxon>Viridiplantae</taxon>
        <taxon>Chlorophyta</taxon>
        <taxon>core chlorophytes</taxon>
        <taxon>Trebouxiophyceae</taxon>
        <taxon>Trebouxiophyceae incertae sedis</taxon>
        <taxon>Coccomyxaceae</taxon>
        <taxon>Coccomyxa</taxon>
    </lineage>
</organism>
<keyword evidence="3" id="KW-1185">Reference proteome</keyword>
<name>A0AAV1I1V2_9CHLO</name>
<keyword evidence="1" id="KW-0812">Transmembrane</keyword>
<dbReference type="Proteomes" id="UP001314263">
    <property type="component" value="Unassembled WGS sequence"/>
</dbReference>
<accession>A0AAV1I1V2</accession>
<evidence type="ECO:0000313" key="2">
    <source>
        <dbReference type="EMBL" id="CAK0767873.1"/>
    </source>
</evidence>
<evidence type="ECO:0000256" key="1">
    <source>
        <dbReference type="SAM" id="Phobius"/>
    </source>
</evidence>
<keyword evidence="1" id="KW-1133">Transmembrane helix</keyword>
<evidence type="ECO:0000313" key="3">
    <source>
        <dbReference type="Proteomes" id="UP001314263"/>
    </source>
</evidence>
<keyword evidence="1" id="KW-0472">Membrane</keyword>
<sequence length="176" mass="19434">MTLTKDIQKGVEDLLRVFDNPIVYTLFVTFVAVYSYAIVPKASVGGLKVLFDNVLFKIAFFFVVILFAYKDPRIALILSVIFVMTLQYLQFSDVPVFRGPQIIPAGTKSSMGPAAPIELDLDRDFPTTVSEDGTPYEVTKETEAGLPLHPDLIHSGPQAMGEPIQGWEDMSDAAPF</sequence>
<dbReference type="AlphaFoldDB" id="A0AAV1I1V2"/>
<protein>
    <submittedName>
        <fullName evidence="2">Uncharacterized protein</fullName>
    </submittedName>
</protein>
<proteinExistence type="predicted"/>
<feature type="transmembrane region" description="Helical" evidence="1">
    <location>
        <begin position="51"/>
        <end position="68"/>
    </location>
</feature>
<dbReference type="EMBL" id="CAUYUE010000004">
    <property type="protein sequence ID" value="CAK0767873.1"/>
    <property type="molecule type" value="Genomic_DNA"/>
</dbReference>